<evidence type="ECO:0000256" key="1">
    <source>
        <dbReference type="SAM" id="MobiDB-lite"/>
    </source>
</evidence>
<evidence type="ECO:0000259" key="2">
    <source>
        <dbReference type="Pfam" id="PF07727"/>
    </source>
</evidence>
<organism evidence="3 4">
    <name type="scientific">Nicotiana sylvestris</name>
    <name type="common">Wood tobacco</name>
    <name type="synonym">South American tobacco</name>
    <dbReference type="NCBI Taxonomy" id="4096"/>
    <lineage>
        <taxon>Eukaryota</taxon>
        <taxon>Viridiplantae</taxon>
        <taxon>Streptophyta</taxon>
        <taxon>Embryophyta</taxon>
        <taxon>Tracheophyta</taxon>
        <taxon>Spermatophyta</taxon>
        <taxon>Magnoliopsida</taxon>
        <taxon>eudicotyledons</taxon>
        <taxon>Gunneridae</taxon>
        <taxon>Pentapetalae</taxon>
        <taxon>asterids</taxon>
        <taxon>lamiids</taxon>
        <taxon>Solanales</taxon>
        <taxon>Solanaceae</taxon>
        <taxon>Nicotianoideae</taxon>
        <taxon>Nicotianeae</taxon>
        <taxon>Nicotiana</taxon>
    </lineage>
</organism>
<dbReference type="InterPro" id="IPR040278">
    <property type="entry name" value="UPF0426"/>
</dbReference>
<evidence type="ECO:0000313" key="4">
    <source>
        <dbReference type="RefSeq" id="XP_009767180.1"/>
    </source>
</evidence>
<dbReference type="STRING" id="4096.A0A1U7VYU4"/>
<dbReference type="Proteomes" id="UP000189701">
    <property type="component" value="Unplaced"/>
</dbReference>
<dbReference type="Pfam" id="PF26369">
    <property type="entry name" value="UPF0426"/>
    <property type="match status" value="1"/>
</dbReference>
<dbReference type="eggNOG" id="KOG0017">
    <property type="taxonomic scope" value="Eukaryota"/>
</dbReference>
<dbReference type="PANTHER" id="PTHR35996:SF1">
    <property type="entry name" value="OS04G0528100 PROTEIN"/>
    <property type="match status" value="1"/>
</dbReference>
<reference evidence="4" key="2">
    <citation type="submission" date="2025-08" db="UniProtKB">
        <authorList>
            <consortium name="RefSeq"/>
        </authorList>
    </citation>
    <scope>IDENTIFICATION</scope>
    <source>
        <tissue evidence="4">Leaf</tissue>
    </source>
</reference>
<feature type="region of interest" description="Disordered" evidence="1">
    <location>
        <begin position="124"/>
        <end position="147"/>
    </location>
</feature>
<dbReference type="SUPFAM" id="SSF53098">
    <property type="entry name" value="Ribonuclease H-like"/>
    <property type="match status" value="1"/>
</dbReference>
<protein>
    <submittedName>
        <fullName evidence="4">Uncharacterized protein LOC104218391</fullName>
    </submittedName>
</protein>
<reference evidence="3" key="1">
    <citation type="journal article" date="2013" name="Genome Biol.">
        <title>Reference genomes and transcriptomes of Nicotiana sylvestris and Nicotiana tomentosiformis.</title>
        <authorList>
            <person name="Sierro N."/>
            <person name="Battey J.N."/>
            <person name="Ouadi S."/>
            <person name="Bovet L."/>
            <person name="Goepfert S."/>
            <person name="Bakaher N."/>
            <person name="Peitsch M.C."/>
            <person name="Ivanov N.V."/>
        </authorList>
    </citation>
    <scope>NUCLEOTIDE SEQUENCE [LARGE SCALE GENOMIC DNA]</scope>
</reference>
<name>A0A1U7VYU4_NICSY</name>
<dbReference type="GO" id="GO:0003676">
    <property type="term" value="F:nucleic acid binding"/>
    <property type="evidence" value="ECO:0007669"/>
    <property type="project" value="InterPro"/>
</dbReference>
<keyword evidence="3" id="KW-1185">Reference proteome</keyword>
<dbReference type="Pfam" id="PF07727">
    <property type="entry name" value="RVT_2"/>
    <property type="match status" value="1"/>
</dbReference>
<accession>A0A1U7VYU4</accession>
<proteinExistence type="predicted"/>
<dbReference type="OrthoDB" id="784484at2759"/>
<sequence length="477" mass="54104">MPGTSQQNGVAERRNRTLMDMARSIISNSSLPKSLWMYALKTAKSKGYVFYCPNHSSRIVETGNARFIENGEVSGSVEKQSVEIKEVRVNILLPINVPTSTQIPNIVPVVEEYFDNTEQHLDETLHEESNSQISDTNEPQEMPLRKSQRVRKTAISDDYVVYLQESDFDIDINKDSFHFHKPWKLMKSSKRIGCIWVVKTKHNSNGNIERYKARLVAKGYTQKGGIDYKEFFSPVSKKDSFRIIMALVAHYDLELHQMDVKTIFLNGGLEEEVYMDQPEDFETKGKGQMVYKLKLIRYIGVSFPIFSVRIRGINPARFVCYTSFSKILVHKHLPVLTATPSKFSEQVAEEETKKMTIVLNCAASVSPAFATRKWKATVFGKQLPSRTSSFSAHVKPTGFRVNAFFFNPIQEPILKDALKEPVAFAGGIFAGLLRLDLNEDPLKEWVARTVEASGITAEEIEASDDQAEDIPQQIEIE</sequence>
<dbReference type="GeneID" id="104218391"/>
<dbReference type="PANTHER" id="PTHR35996">
    <property type="entry name" value="OSJNBA0038O10.25 PROTEIN"/>
    <property type="match status" value="1"/>
</dbReference>
<dbReference type="RefSeq" id="XP_009767180.1">
    <property type="nucleotide sequence ID" value="XM_009768878.1"/>
</dbReference>
<dbReference type="InterPro" id="IPR036397">
    <property type="entry name" value="RNaseH_sf"/>
</dbReference>
<feature type="domain" description="Reverse transcriptase Ty1/copia-type" evidence="2">
    <location>
        <begin position="185"/>
        <end position="294"/>
    </location>
</feature>
<gene>
    <name evidence="4" type="primary">LOC104218391</name>
</gene>
<feature type="compositionally biased region" description="Polar residues" evidence="1">
    <location>
        <begin position="130"/>
        <end position="139"/>
    </location>
</feature>
<dbReference type="Gene3D" id="3.30.420.10">
    <property type="entry name" value="Ribonuclease H-like superfamily/Ribonuclease H"/>
    <property type="match status" value="1"/>
</dbReference>
<dbReference type="InterPro" id="IPR013103">
    <property type="entry name" value="RVT_2"/>
</dbReference>
<dbReference type="AlphaFoldDB" id="A0A1U7VYU4"/>
<dbReference type="KEGG" id="nsy:104218391"/>
<dbReference type="InterPro" id="IPR012337">
    <property type="entry name" value="RNaseH-like_sf"/>
</dbReference>
<evidence type="ECO:0000313" key="3">
    <source>
        <dbReference type="Proteomes" id="UP000189701"/>
    </source>
</evidence>